<protein>
    <submittedName>
        <fullName evidence="5">Aerobactin synthase</fullName>
        <ecNumber evidence="5">6.3.2.39</ecNumber>
    </submittedName>
</protein>
<dbReference type="PANTHER" id="PTHR34384">
    <property type="entry name" value="L-2,3-DIAMINOPROPANOATE--CITRATE LIGASE"/>
    <property type="match status" value="1"/>
</dbReference>
<dbReference type="GO" id="GO:0019290">
    <property type="term" value="P:siderophore biosynthetic process"/>
    <property type="evidence" value="ECO:0007669"/>
    <property type="project" value="InterPro"/>
</dbReference>
<keyword evidence="6" id="KW-1185">Reference proteome</keyword>
<dbReference type="Gene3D" id="3.30.310.280">
    <property type="match status" value="1"/>
</dbReference>
<dbReference type="Proteomes" id="UP000533598">
    <property type="component" value="Unassembled WGS sequence"/>
</dbReference>
<proteinExistence type="inferred from homology"/>
<dbReference type="Pfam" id="PF04183">
    <property type="entry name" value="IucA_IucC"/>
    <property type="match status" value="1"/>
</dbReference>
<name>A0A7W7CHH9_9PSEU</name>
<evidence type="ECO:0000313" key="6">
    <source>
        <dbReference type="Proteomes" id="UP000533598"/>
    </source>
</evidence>
<dbReference type="Gene3D" id="6.10.250.3370">
    <property type="match status" value="1"/>
</dbReference>
<dbReference type="Gene3D" id="1.10.510.40">
    <property type="match status" value="1"/>
</dbReference>
<feature type="domain" description="Aerobactin siderophore biosynthesis IucA/IucC N-terminal" evidence="3">
    <location>
        <begin position="154"/>
        <end position="397"/>
    </location>
</feature>
<comment type="caution">
    <text evidence="5">The sequence shown here is derived from an EMBL/GenBank/DDBJ whole genome shotgun (WGS) entry which is preliminary data.</text>
</comment>
<accession>A0A7W7CHH9</accession>
<dbReference type="EMBL" id="JACHMH010000001">
    <property type="protein sequence ID" value="MBB4681328.1"/>
    <property type="molecule type" value="Genomic_DNA"/>
</dbReference>
<evidence type="ECO:0000256" key="1">
    <source>
        <dbReference type="ARBA" id="ARBA00004924"/>
    </source>
</evidence>
<evidence type="ECO:0000259" key="3">
    <source>
        <dbReference type="Pfam" id="PF04183"/>
    </source>
</evidence>
<dbReference type="PANTHER" id="PTHR34384:SF6">
    <property type="entry name" value="STAPHYLOFERRIN B SYNTHASE"/>
    <property type="match status" value="1"/>
</dbReference>
<sequence length="615" mass="67449">MTDRGMTAGDTAAGGVGDRGRAAWRAAGKTLVAKAIAEFCYEELLTPTTGADQQHLDFPAATYTFTATRGAFGAWRVAEDSIRRQDHAAATIADGGPPSVPAEDPLLFLTDARTALGLDGPTLAEALRDLTATWTADAHLLATQPTAAGLAELSYAELESWQQGHPCILLNKGRLGFSAADTRRYAPEHRQHFRLPWLAVHRELAAFAAVPGLSADTLLAEELDPATRQRFAARLEHPADYVWLPVHPFHLENAVRPLFAQQLAEGRIVELGEAPDHYRALASVRTLVNVDHPHKRNVKLALLIRNTLVWRGLPAESAAQAPEVTRWLHLLPHRDPYLAGRMDLLGEVASVAVHHPGFAAVPDAPYRYHELLGAIWREPATGYLAEGERARSLATLLLTGADGRALIAELVERSTADARTWLAAFLRAVLPGLLHALHGNGIAFCPHGENTLVVYGPDELPRRIMLKDFAEDVKLRTEDLPGYADLAEPAKAVLLRWRPDQLAHSILSAMFTGHFRFLTPILDRHLGVGEDEFWGLVRAELLAYRARFPELAAQHEEYGFTAPEFDRVSLNREQLTGGGFHDRAEKDENFDVIHRTVRNPLCANTSAPVVTPPSG</sequence>
<dbReference type="GO" id="GO:0016881">
    <property type="term" value="F:acid-amino acid ligase activity"/>
    <property type="evidence" value="ECO:0007669"/>
    <property type="project" value="UniProtKB-ARBA"/>
</dbReference>
<dbReference type="Pfam" id="PF06276">
    <property type="entry name" value="FhuF"/>
    <property type="match status" value="1"/>
</dbReference>
<evidence type="ECO:0000313" key="5">
    <source>
        <dbReference type="EMBL" id="MBB4681328.1"/>
    </source>
</evidence>
<dbReference type="InterPro" id="IPR037455">
    <property type="entry name" value="LucA/IucC-like"/>
</dbReference>
<comment type="similarity">
    <text evidence="2">Belongs to the IucA/IucC family.</text>
</comment>
<dbReference type="AlphaFoldDB" id="A0A7W7CHH9"/>
<reference evidence="5 6" key="1">
    <citation type="submission" date="2020-08" db="EMBL/GenBank/DDBJ databases">
        <title>Sequencing the genomes of 1000 actinobacteria strains.</title>
        <authorList>
            <person name="Klenk H.-P."/>
        </authorList>
    </citation>
    <scope>NUCLEOTIDE SEQUENCE [LARGE SCALE GENOMIC DNA]</scope>
    <source>
        <strain evidence="5 6">DSM 44230</strain>
    </source>
</reference>
<keyword evidence="5" id="KW-0436">Ligase</keyword>
<evidence type="ECO:0000256" key="2">
    <source>
        <dbReference type="ARBA" id="ARBA00007832"/>
    </source>
</evidence>
<dbReference type="InterPro" id="IPR022770">
    <property type="entry name" value="IucA/IucC-like_C"/>
</dbReference>
<feature type="domain" description="Aerobactin siderophore biosynthesis IucA/IucC-like C-terminal" evidence="4">
    <location>
        <begin position="420"/>
        <end position="576"/>
    </location>
</feature>
<gene>
    <name evidence="5" type="ORF">HNR67_007446</name>
</gene>
<dbReference type="RefSeq" id="WP_246492680.1">
    <property type="nucleotide sequence ID" value="NZ_BAAAUI010000008.1"/>
</dbReference>
<organism evidence="5 6">
    <name type="scientific">Crossiella cryophila</name>
    <dbReference type="NCBI Taxonomy" id="43355"/>
    <lineage>
        <taxon>Bacteria</taxon>
        <taxon>Bacillati</taxon>
        <taxon>Actinomycetota</taxon>
        <taxon>Actinomycetes</taxon>
        <taxon>Pseudonocardiales</taxon>
        <taxon>Pseudonocardiaceae</taxon>
        <taxon>Crossiella</taxon>
    </lineage>
</organism>
<dbReference type="InterPro" id="IPR007310">
    <property type="entry name" value="Aerobactin_biosyn_IucA/IucC_N"/>
</dbReference>
<comment type="pathway">
    <text evidence="1">Siderophore biosynthesis.</text>
</comment>
<evidence type="ECO:0000259" key="4">
    <source>
        <dbReference type="Pfam" id="PF06276"/>
    </source>
</evidence>
<dbReference type="EC" id="6.3.2.39" evidence="5"/>